<evidence type="ECO:0000256" key="1">
    <source>
        <dbReference type="SAM" id="Phobius"/>
    </source>
</evidence>
<accession>A0A3Q3F2J2</accession>
<sequence>MTLLAFISFHNTQTLAMEAYRKHLVVCVTAVLLCCVSSGEEREMVQAKEGQRVTLNTREDGCDSKVEVVWIFGPEKPVSRVARMRNRVLTTNYTKSFGNRLKLDPQSGSLSITELRSSDSGVYMCQSIGVNILSQQFNLIVYASVCTPSIRTNMTAMNSHCSWLTVECSVKSSRELRLSMFRGRDKLKETSRPDPSSTLHLSLLISKGDEGEYSCVAENPVDQKSSRLHTADTCLNNGETLSWCNSGVTVRLVFSAVLGLALMVLVVDHVRFRRQTQQRC</sequence>
<dbReference type="InterPro" id="IPR007110">
    <property type="entry name" value="Ig-like_dom"/>
</dbReference>
<dbReference type="RefSeq" id="XP_065811092.1">
    <property type="nucleotide sequence ID" value="XM_065955020.1"/>
</dbReference>
<dbReference type="FunCoup" id="A0A3Q3F2J2">
    <property type="interactions" value="772"/>
</dbReference>
<dbReference type="InterPro" id="IPR003599">
    <property type="entry name" value="Ig_sub"/>
</dbReference>
<keyword evidence="1" id="KW-0472">Membrane</keyword>
<dbReference type="Proteomes" id="UP000261660">
    <property type="component" value="Unplaced"/>
</dbReference>
<keyword evidence="1" id="KW-1133">Transmembrane helix</keyword>
<reference evidence="3" key="1">
    <citation type="submission" date="2025-08" db="UniProtKB">
        <authorList>
            <consortium name="Ensembl"/>
        </authorList>
    </citation>
    <scope>IDENTIFICATION</scope>
</reference>
<dbReference type="OrthoDB" id="9835793at2759"/>
<dbReference type="InterPro" id="IPR013783">
    <property type="entry name" value="Ig-like_fold"/>
</dbReference>
<dbReference type="Gene3D" id="2.60.40.10">
    <property type="entry name" value="Immunoglobulins"/>
    <property type="match status" value="2"/>
</dbReference>
<dbReference type="PANTHER" id="PTHR21063:SF4">
    <property type="entry name" value="CD48 ANTIGEN-RELATED"/>
    <property type="match status" value="1"/>
</dbReference>
<evidence type="ECO:0000259" key="2">
    <source>
        <dbReference type="PROSITE" id="PS50835"/>
    </source>
</evidence>
<dbReference type="Ensembl" id="ENSLBET00000013656.1">
    <property type="protein sequence ID" value="ENSLBEP00000012972.1"/>
    <property type="gene ID" value="ENSLBEG00000009975.1"/>
</dbReference>
<name>A0A3Q3F2J2_9LABR</name>
<proteinExistence type="predicted"/>
<keyword evidence="1" id="KW-0812">Transmembrane</keyword>
<keyword evidence="4" id="KW-1185">Reference proteome</keyword>
<dbReference type="SMART" id="SM00409">
    <property type="entry name" value="IG"/>
    <property type="match status" value="1"/>
</dbReference>
<feature type="domain" description="Ig-like" evidence="2">
    <location>
        <begin position="47"/>
        <end position="126"/>
    </location>
</feature>
<protein>
    <submittedName>
        <fullName evidence="3">Contactin-4-like</fullName>
    </submittedName>
</protein>
<organism evidence="3 4">
    <name type="scientific">Labrus bergylta</name>
    <name type="common">ballan wrasse</name>
    <dbReference type="NCBI Taxonomy" id="56723"/>
    <lineage>
        <taxon>Eukaryota</taxon>
        <taxon>Metazoa</taxon>
        <taxon>Chordata</taxon>
        <taxon>Craniata</taxon>
        <taxon>Vertebrata</taxon>
        <taxon>Euteleostomi</taxon>
        <taxon>Actinopterygii</taxon>
        <taxon>Neopterygii</taxon>
        <taxon>Teleostei</taxon>
        <taxon>Neoteleostei</taxon>
        <taxon>Acanthomorphata</taxon>
        <taxon>Eupercaria</taxon>
        <taxon>Labriformes</taxon>
        <taxon>Labridae</taxon>
        <taxon>Labrus</taxon>
    </lineage>
</organism>
<evidence type="ECO:0000313" key="4">
    <source>
        <dbReference type="Proteomes" id="UP000261660"/>
    </source>
</evidence>
<dbReference type="AlphaFoldDB" id="A0A3Q3F2J2"/>
<feature type="transmembrane region" description="Helical" evidence="1">
    <location>
        <begin position="248"/>
        <end position="267"/>
    </location>
</feature>
<dbReference type="PANTHER" id="PTHR21063">
    <property type="entry name" value="LFA-3"/>
    <property type="match status" value="1"/>
</dbReference>
<dbReference type="SUPFAM" id="SSF48726">
    <property type="entry name" value="Immunoglobulin"/>
    <property type="match status" value="2"/>
</dbReference>
<feature type="domain" description="Ig-like" evidence="2">
    <location>
        <begin position="148"/>
        <end position="226"/>
    </location>
</feature>
<dbReference type="PROSITE" id="PS50835">
    <property type="entry name" value="IG_LIKE"/>
    <property type="match status" value="2"/>
</dbReference>
<evidence type="ECO:0000313" key="3">
    <source>
        <dbReference type="Ensembl" id="ENSLBEP00000012972.1"/>
    </source>
</evidence>
<reference evidence="3" key="2">
    <citation type="submission" date="2025-09" db="UniProtKB">
        <authorList>
            <consortium name="Ensembl"/>
        </authorList>
    </citation>
    <scope>IDENTIFICATION</scope>
</reference>
<dbReference type="STRING" id="56723.ENSLBEP00000012972"/>
<dbReference type="InParanoid" id="A0A3Q3F2J2"/>
<dbReference type="GeneID" id="110003729"/>
<dbReference type="Pfam" id="PF07686">
    <property type="entry name" value="V-set"/>
    <property type="match status" value="1"/>
</dbReference>
<dbReference type="GeneTree" id="ENSGT01050000244806"/>
<dbReference type="RefSeq" id="XP_029138364.1">
    <property type="nucleotide sequence ID" value="XM_029282531.2"/>
</dbReference>
<dbReference type="CDD" id="cd00096">
    <property type="entry name" value="Ig"/>
    <property type="match status" value="1"/>
</dbReference>
<dbReference type="InterPro" id="IPR036179">
    <property type="entry name" value="Ig-like_dom_sf"/>
</dbReference>
<dbReference type="InterPro" id="IPR013106">
    <property type="entry name" value="Ig_V-set"/>
</dbReference>